<dbReference type="PANTHER" id="PTHR30572">
    <property type="entry name" value="MEMBRANE COMPONENT OF TRANSPORTER-RELATED"/>
    <property type="match status" value="1"/>
</dbReference>
<dbReference type="GO" id="GO:0022857">
    <property type="term" value="F:transmembrane transporter activity"/>
    <property type="evidence" value="ECO:0007669"/>
    <property type="project" value="TreeGrafter"/>
</dbReference>
<proteinExistence type="inferred from homology"/>
<dbReference type="Pfam" id="PF02687">
    <property type="entry name" value="FtsX"/>
    <property type="match status" value="1"/>
</dbReference>
<evidence type="ECO:0000256" key="1">
    <source>
        <dbReference type="ARBA" id="ARBA00004651"/>
    </source>
</evidence>
<dbReference type="PANTHER" id="PTHR30572:SF4">
    <property type="entry name" value="ABC TRANSPORTER PERMEASE YTRF"/>
    <property type="match status" value="1"/>
</dbReference>
<gene>
    <name evidence="10" type="ORF">SAMN05444414_1176</name>
</gene>
<feature type="transmembrane region" description="Helical" evidence="7">
    <location>
        <begin position="332"/>
        <end position="356"/>
    </location>
</feature>
<feature type="domain" description="ABC3 transporter permease C-terminal" evidence="8">
    <location>
        <begin position="283"/>
        <end position="396"/>
    </location>
</feature>
<dbReference type="STRING" id="1054996.SAMN05444414_1176"/>
<evidence type="ECO:0000259" key="8">
    <source>
        <dbReference type="Pfam" id="PF02687"/>
    </source>
</evidence>
<keyword evidence="4 7" id="KW-1133">Transmembrane helix</keyword>
<evidence type="ECO:0000313" key="10">
    <source>
        <dbReference type="EMBL" id="SHL51518.1"/>
    </source>
</evidence>
<evidence type="ECO:0000256" key="5">
    <source>
        <dbReference type="ARBA" id="ARBA00023136"/>
    </source>
</evidence>
<dbReference type="InterPro" id="IPR003838">
    <property type="entry name" value="ABC3_permease_C"/>
</dbReference>
<comment type="subcellular location">
    <subcellularLocation>
        <location evidence="1">Cell membrane</location>
        <topology evidence="1">Multi-pass membrane protein</topology>
    </subcellularLocation>
</comment>
<keyword evidence="3 7" id="KW-0812">Transmembrane</keyword>
<dbReference type="EMBL" id="FRBN01000017">
    <property type="protein sequence ID" value="SHL51518.1"/>
    <property type="molecule type" value="Genomic_DNA"/>
</dbReference>
<dbReference type="Pfam" id="PF12704">
    <property type="entry name" value="MacB_PCD"/>
    <property type="match status" value="1"/>
</dbReference>
<dbReference type="RefSeq" id="WP_073199116.1">
    <property type="nucleotide sequence ID" value="NZ_FRBN01000017.1"/>
</dbReference>
<feature type="domain" description="MacB-like periplasmic core" evidence="9">
    <location>
        <begin position="20"/>
        <end position="243"/>
    </location>
</feature>
<evidence type="ECO:0000256" key="7">
    <source>
        <dbReference type="SAM" id="Phobius"/>
    </source>
</evidence>
<protein>
    <submittedName>
        <fullName evidence="10">Putative ABC transport system permease protein</fullName>
    </submittedName>
</protein>
<keyword evidence="2" id="KW-1003">Cell membrane</keyword>
<dbReference type="AlphaFoldDB" id="A0A1M7B917"/>
<name>A0A1M7B917_9RHOB</name>
<keyword evidence="11" id="KW-1185">Reference proteome</keyword>
<comment type="similarity">
    <text evidence="6">Belongs to the ABC-4 integral membrane protein family.</text>
</comment>
<feature type="transmembrane region" description="Helical" evidence="7">
    <location>
        <begin position="368"/>
        <end position="386"/>
    </location>
</feature>
<sequence>MLWETVKLALQAILRNALRSFLTVLGVVIGVAAVIAMVTVGQGSARQVTADVEKLGSNVLMVMPGQDAMQGGPGSSVAPLFSLRDNDRVQDQLSVVDIAAPLSATRARAVFGNENHRTDVTGTDNRYFSAAGWEVERGRIFEPSELQSGKPVCILGETVRKELFGTADPLGETIRIKTLSCEVIGLLRSKGASTFGSDQDDFVIMPLKTYQRRVAGNSDVSFFYVAVHDGVSTERAKQEIERLMREIRRIGQGEEDDFTVMDMKQIATMLSGITDILTGLLSAVAAVSLLVGGIGIMNIMLVSVTERTREIGIRLAVGAQAHQVMSQFLVEAIVLSLIGGLIGIVLGLILGLVGANALSVPFMPDPKIVLLAFGFSAAVGVIFGYFPARRAARLNPIDALRHE</sequence>
<evidence type="ECO:0000256" key="6">
    <source>
        <dbReference type="ARBA" id="ARBA00038076"/>
    </source>
</evidence>
<dbReference type="InterPro" id="IPR050250">
    <property type="entry name" value="Macrolide_Exporter_MacB"/>
</dbReference>
<dbReference type="OrthoDB" id="9802264at2"/>
<dbReference type="Proteomes" id="UP000184191">
    <property type="component" value="Unassembled WGS sequence"/>
</dbReference>
<accession>A0A1M7B917</accession>
<evidence type="ECO:0000313" key="11">
    <source>
        <dbReference type="Proteomes" id="UP000184191"/>
    </source>
</evidence>
<reference evidence="11" key="1">
    <citation type="submission" date="2016-11" db="EMBL/GenBank/DDBJ databases">
        <authorList>
            <person name="Varghese N."/>
            <person name="Submissions S."/>
        </authorList>
    </citation>
    <scope>NUCLEOTIDE SEQUENCE [LARGE SCALE GENOMIC DNA]</scope>
    <source>
        <strain evidence="11">DSM 29327</strain>
    </source>
</reference>
<evidence type="ECO:0000259" key="9">
    <source>
        <dbReference type="Pfam" id="PF12704"/>
    </source>
</evidence>
<evidence type="ECO:0000256" key="4">
    <source>
        <dbReference type="ARBA" id="ARBA00022989"/>
    </source>
</evidence>
<feature type="transmembrane region" description="Helical" evidence="7">
    <location>
        <begin position="280"/>
        <end position="304"/>
    </location>
</feature>
<organism evidence="10 11">
    <name type="scientific">Roseovarius marisflavi</name>
    <dbReference type="NCBI Taxonomy" id="1054996"/>
    <lineage>
        <taxon>Bacteria</taxon>
        <taxon>Pseudomonadati</taxon>
        <taxon>Pseudomonadota</taxon>
        <taxon>Alphaproteobacteria</taxon>
        <taxon>Rhodobacterales</taxon>
        <taxon>Roseobacteraceae</taxon>
        <taxon>Roseovarius</taxon>
    </lineage>
</organism>
<dbReference type="InterPro" id="IPR025857">
    <property type="entry name" value="MacB_PCD"/>
</dbReference>
<keyword evidence="5 7" id="KW-0472">Membrane</keyword>
<dbReference type="GO" id="GO:0005886">
    <property type="term" value="C:plasma membrane"/>
    <property type="evidence" value="ECO:0007669"/>
    <property type="project" value="UniProtKB-SubCell"/>
</dbReference>
<evidence type="ECO:0000256" key="3">
    <source>
        <dbReference type="ARBA" id="ARBA00022692"/>
    </source>
</evidence>
<feature type="transmembrane region" description="Helical" evidence="7">
    <location>
        <begin position="21"/>
        <end position="40"/>
    </location>
</feature>
<evidence type="ECO:0000256" key="2">
    <source>
        <dbReference type="ARBA" id="ARBA00022475"/>
    </source>
</evidence>